<dbReference type="GeneID" id="106819214"/>
<dbReference type="PANTHER" id="PTHR35450">
    <property type="entry name" value="REVERSE TRANSCRIPTASE DOMAIN-CONTAINING PROTEIN"/>
    <property type="match status" value="1"/>
</dbReference>
<dbReference type="PANTHER" id="PTHR35450:SF2">
    <property type="entry name" value="REVERSE TRANSCRIPTASE DOMAIN-CONTAINING PROTEIN"/>
    <property type="match status" value="1"/>
</dbReference>
<reference evidence="2" key="1">
    <citation type="submission" date="2025-08" db="UniProtKB">
        <authorList>
            <consortium name="RefSeq"/>
        </authorList>
    </citation>
    <scope>IDENTIFICATION</scope>
</reference>
<accession>A0ABM1F4H6</accession>
<evidence type="ECO:0000313" key="2">
    <source>
        <dbReference type="RefSeq" id="XP_014679347.1"/>
    </source>
</evidence>
<dbReference type="Proteomes" id="UP000695022">
    <property type="component" value="Unplaced"/>
</dbReference>
<name>A0ABM1F4H6_PRICU</name>
<gene>
    <name evidence="2" type="primary">LOC106819214</name>
</gene>
<sequence length="252" mass="29729">MYATAAVIAGETKERVTKPTEEPTWKKKIRTKIENHRKGLFILSEIKSVTTKQVHAKARSILCKSRRENKTICELEQERKMKLQAKAQRLRRFTKQSEHYYQNKLFHKDAKKFYWHLNEQQSTINEPPSQERLDQFWRGILEVSTDHNTKATWIKQEEEAFQNVAMDVWTDITMGEVQQAIKRTHNWKSPGPDKLHNFWIKHLSALHKQLTRALNDTIKDPSNSPKWLTSGTTFFISKGKDTKEPKNYRPIT</sequence>
<protein>
    <submittedName>
        <fullName evidence="2">Uncharacterized protein LOC106819214</fullName>
    </submittedName>
</protein>
<keyword evidence="1" id="KW-1185">Reference proteome</keyword>
<organism evidence="1 2">
    <name type="scientific">Priapulus caudatus</name>
    <name type="common">Priapulid worm</name>
    <dbReference type="NCBI Taxonomy" id="37621"/>
    <lineage>
        <taxon>Eukaryota</taxon>
        <taxon>Metazoa</taxon>
        <taxon>Ecdysozoa</taxon>
        <taxon>Scalidophora</taxon>
        <taxon>Priapulida</taxon>
        <taxon>Priapulimorpha</taxon>
        <taxon>Priapulimorphida</taxon>
        <taxon>Priapulidae</taxon>
        <taxon>Priapulus</taxon>
    </lineage>
</organism>
<evidence type="ECO:0000313" key="1">
    <source>
        <dbReference type="Proteomes" id="UP000695022"/>
    </source>
</evidence>
<proteinExistence type="predicted"/>
<dbReference type="RefSeq" id="XP_014679347.1">
    <property type="nucleotide sequence ID" value="XM_014823861.1"/>
</dbReference>